<comment type="caution">
    <text evidence="16">The sequence shown here is derived from an EMBL/GenBank/DDBJ whole genome shotgun (WGS) entry which is preliminary data.</text>
</comment>
<comment type="catalytic activity">
    <reaction evidence="12 13">
        <text>L-threonine + hydrogencarbonate + ATP = L-threonylcarbamoyladenylate + diphosphate + H2O</text>
        <dbReference type="Rhea" id="RHEA:36407"/>
        <dbReference type="ChEBI" id="CHEBI:15377"/>
        <dbReference type="ChEBI" id="CHEBI:17544"/>
        <dbReference type="ChEBI" id="CHEBI:30616"/>
        <dbReference type="ChEBI" id="CHEBI:33019"/>
        <dbReference type="ChEBI" id="CHEBI:57926"/>
        <dbReference type="ChEBI" id="CHEBI:73682"/>
        <dbReference type="EC" id="2.7.7.87"/>
    </reaction>
</comment>
<dbReference type="GO" id="GO:0061710">
    <property type="term" value="F:L-threonylcarbamoyladenylate synthase"/>
    <property type="evidence" value="ECO:0007669"/>
    <property type="project" value="UniProtKB-EC"/>
</dbReference>
<feature type="binding site" evidence="14">
    <location>
        <position position="236"/>
    </location>
    <ligand>
        <name>ATP</name>
        <dbReference type="ChEBI" id="CHEBI:30616"/>
    </ligand>
</feature>
<dbReference type="Pfam" id="PF01300">
    <property type="entry name" value="Sua5_yciO_yrdC"/>
    <property type="match status" value="1"/>
</dbReference>
<dbReference type="InterPro" id="IPR038385">
    <property type="entry name" value="Sua5/YwlC_C"/>
</dbReference>
<feature type="binding site" evidence="14">
    <location>
        <position position="121"/>
    </location>
    <ligand>
        <name>ATP</name>
        <dbReference type="ChEBI" id="CHEBI:30616"/>
    </ligand>
</feature>
<feature type="binding site" evidence="14">
    <location>
        <position position="186"/>
    </location>
    <ligand>
        <name>L-threonine</name>
        <dbReference type="ChEBI" id="CHEBI:57926"/>
    </ligand>
</feature>
<evidence type="ECO:0000313" key="16">
    <source>
        <dbReference type="EMBL" id="GAO98262.1"/>
    </source>
</evidence>
<keyword evidence="10 13" id="KW-0067">ATP-binding</keyword>
<dbReference type="SUPFAM" id="SSF55821">
    <property type="entry name" value="YrdC/RibB"/>
    <property type="match status" value="1"/>
</dbReference>
<dbReference type="Gene3D" id="3.90.870.10">
    <property type="entry name" value="DHBP synthase"/>
    <property type="match status" value="1"/>
</dbReference>
<dbReference type="GO" id="GO:0003725">
    <property type="term" value="F:double-stranded RNA binding"/>
    <property type="evidence" value="ECO:0007669"/>
    <property type="project" value="UniProtKB-UniRule"/>
</dbReference>
<reference evidence="16 17" key="1">
    <citation type="submission" date="2015-03" db="EMBL/GenBank/DDBJ databases">
        <title>Caedibacter varicaedens, whole genome shotgun sequence.</title>
        <authorList>
            <person name="Suzuki H."/>
            <person name="Dapper A.L."/>
            <person name="Gibson A.K."/>
            <person name="Jackson C."/>
            <person name="Lee H."/>
            <person name="Pejaver V.R."/>
            <person name="Doak T."/>
            <person name="Lynch M."/>
        </authorList>
    </citation>
    <scope>NUCLEOTIDE SEQUENCE [LARGE SCALE GENOMIC DNA]</scope>
</reference>
<feature type="binding site" evidence="14">
    <location>
        <position position="145"/>
    </location>
    <ligand>
        <name>L-threonine</name>
        <dbReference type="ChEBI" id="CHEBI:57926"/>
    </ligand>
</feature>
<dbReference type="InterPro" id="IPR005145">
    <property type="entry name" value="Sua5_C"/>
</dbReference>
<feature type="binding site" evidence="14">
    <location>
        <position position="65"/>
    </location>
    <ligand>
        <name>ATP</name>
        <dbReference type="ChEBI" id="CHEBI:30616"/>
    </ligand>
</feature>
<sequence>MLQSPDCLLEILSPTNEALERAAHLLLKGELVAIPTETVYGLAADATNDQAVAKIYNLKKRPQFNPLIIHFAEISAIKSHVKWNNMAEKLAHTFWPGPLTLILRKKIDSPLSLLATAGLDTVGVRIPRHNVAHLLIQKIGKPLAAPSANPSEAISPTSALDVRRGFDFKKPLLIIDGGICESGLESTILDLTLNIPTVLRPGLITPEAIEEILQCRVLRSSPNSLFKAPGQMKRHYAPHIPLRLNVTNVSSGEALLAFGPSPLSGGAKMLNLSQGGNLEEAAANLFRMMHELDQPFFSGIAVMPISSEAVGIAINDRLCRAATKKEN</sequence>
<keyword evidence="9 13" id="KW-0547">Nucleotide-binding</keyword>
<evidence type="ECO:0000256" key="1">
    <source>
        <dbReference type="ARBA" id="ARBA00004496"/>
    </source>
</evidence>
<comment type="similarity">
    <text evidence="2 13">Belongs to the SUA5 family.</text>
</comment>
<evidence type="ECO:0000256" key="13">
    <source>
        <dbReference type="PIRNR" id="PIRNR004930"/>
    </source>
</evidence>
<dbReference type="PROSITE" id="PS51163">
    <property type="entry name" value="YRDC"/>
    <property type="match status" value="1"/>
</dbReference>
<keyword evidence="5 13" id="KW-0963">Cytoplasm</keyword>
<dbReference type="OrthoDB" id="9814580at2"/>
<evidence type="ECO:0000256" key="4">
    <source>
        <dbReference type="ARBA" id="ARBA00015492"/>
    </source>
</evidence>
<protein>
    <recommendedName>
        <fullName evidence="4 13">Threonylcarbamoyl-AMP synthase</fullName>
        <shortName evidence="13">TC-AMP synthase</shortName>
        <ecNumber evidence="3 13">2.7.7.87</ecNumber>
    </recommendedName>
    <alternativeName>
        <fullName evidence="11 13">L-threonylcarbamoyladenylate synthase</fullName>
    </alternativeName>
</protein>
<dbReference type="PANTHER" id="PTHR17490:SF16">
    <property type="entry name" value="THREONYLCARBAMOYL-AMP SYNTHASE"/>
    <property type="match status" value="1"/>
</dbReference>
<feature type="binding site" evidence="14">
    <location>
        <position position="61"/>
    </location>
    <ligand>
        <name>ATP</name>
        <dbReference type="ChEBI" id="CHEBI:30616"/>
    </ligand>
</feature>
<evidence type="ECO:0000256" key="12">
    <source>
        <dbReference type="ARBA" id="ARBA00048366"/>
    </source>
</evidence>
<comment type="function">
    <text evidence="13">Required for the formation of a threonylcarbamoyl group on adenosine at position 37 (t(6)A37) in tRNAs that read codons beginning with adenine.</text>
</comment>
<dbReference type="STRING" id="1629334.Cva_00911"/>
<keyword evidence="8 13" id="KW-0548">Nucleotidyltransferase</keyword>
<dbReference type="PIRSF" id="PIRSF004930">
    <property type="entry name" value="Tln_factor_SUA5"/>
    <property type="match status" value="1"/>
</dbReference>
<keyword evidence="7 13" id="KW-0819">tRNA processing</keyword>
<organism evidence="16 17">
    <name type="scientific">Caedimonas varicaedens</name>
    <dbReference type="NCBI Taxonomy" id="1629334"/>
    <lineage>
        <taxon>Bacteria</taxon>
        <taxon>Pseudomonadati</taxon>
        <taxon>Pseudomonadota</taxon>
        <taxon>Alphaproteobacteria</taxon>
        <taxon>Holosporales</taxon>
        <taxon>Caedimonadaceae</taxon>
        <taxon>Caedimonas</taxon>
    </lineage>
</organism>
<evidence type="ECO:0000259" key="15">
    <source>
        <dbReference type="PROSITE" id="PS51163"/>
    </source>
</evidence>
<feature type="binding site" evidence="14">
    <location>
        <position position="70"/>
    </location>
    <ligand>
        <name>L-threonine</name>
        <dbReference type="ChEBI" id="CHEBI:57926"/>
    </ligand>
</feature>
<feature type="binding site" evidence="14">
    <location>
        <position position="125"/>
    </location>
    <ligand>
        <name>L-threonine</name>
        <dbReference type="ChEBI" id="CHEBI:57926"/>
    </ligand>
</feature>
<evidence type="ECO:0000256" key="8">
    <source>
        <dbReference type="ARBA" id="ARBA00022695"/>
    </source>
</evidence>
<dbReference type="InterPro" id="IPR017945">
    <property type="entry name" value="DHBP_synth_RibB-like_a/b_dom"/>
</dbReference>
<evidence type="ECO:0000256" key="7">
    <source>
        <dbReference type="ARBA" id="ARBA00022694"/>
    </source>
</evidence>
<evidence type="ECO:0000313" key="17">
    <source>
        <dbReference type="Proteomes" id="UP000036771"/>
    </source>
</evidence>
<dbReference type="Gene3D" id="3.40.50.11030">
    <property type="entry name" value="Threonylcarbamoyl-AMP synthase, C-terminal domain"/>
    <property type="match status" value="1"/>
</dbReference>
<evidence type="ECO:0000256" key="6">
    <source>
        <dbReference type="ARBA" id="ARBA00022679"/>
    </source>
</evidence>
<dbReference type="AlphaFoldDB" id="A0A0K8MCR0"/>
<dbReference type="GO" id="GO:0000049">
    <property type="term" value="F:tRNA binding"/>
    <property type="evidence" value="ECO:0007669"/>
    <property type="project" value="TreeGrafter"/>
</dbReference>
<dbReference type="Pfam" id="PF03481">
    <property type="entry name" value="Sua5_C"/>
    <property type="match status" value="1"/>
</dbReference>
<feature type="binding site" evidence="14">
    <location>
        <position position="38"/>
    </location>
    <ligand>
        <name>L-threonine</name>
        <dbReference type="ChEBI" id="CHEBI:57926"/>
    </ligand>
</feature>
<evidence type="ECO:0000256" key="2">
    <source>
        <dbReference type="ARBA" id="ARBA00007663"/>
    </source>
</evidence>
<evidence type="ECO:0000256" key="5">
    <source>
        <dbReference type="ARBA" id="ARBA00022490"/>
    </source>
</evidence>
<name>A0A0K8MCR0_9PROT</name>
<dbReference type="Proteomes" id="UP000036771">
    <property type="component" value="Unassembled WGS sequence"/>
</dbReference>
<proteinExistence type="inferred from homology"/>
<dbReference type="InterPro" id="IPR050156">
    <property type="entry name" value="TC-AMP_synthase_SUA5"/>
</dbReference>
<dbReference type="PANTHER" id="PTHR17490">
    <property type="entry name" value="SUA5"/>
    <property type="match status" value="1"/>
</dbReference>
<dbReference type="GO" id="GO:0008033">
    <property type="term" value="P:tRNA processing"/>
    <property type="evidence" value="ECO:0007669"/>
    <property type="project" value="UniProtKB-KW"/>
</dbReference>
<gene>
    <name evidence="16" type="primary">ywlC</name>
    <name evidence="16" type="ORF">Cva_00911</name>
</gene>
<dbReference type="NCBIfam" id="TIGR00057">
    <property type="entry name" value="L-threonylcarbamoyladenylate synthase"/>
    <property type="match status" value="1"/>
</dbReference>
<evidence type="ECO:0000256" key="9">
    <source>
        <dbReference type="ARBA" id="ARBA00022741"/>
    </source>
</evidence>
<feature type="binding site" evidence="14">
    <location>
        <position position="147"/>
    </location>
    <ligand>
        <name>ATP</name>
        <dbReference type="ChEBI" id="CHEBI:30616"/>
    </ligand>
</feature>
<dbReference type="GO" id="GO:0005524">
    <property type="term" value="F:ATP binding"/>
    <property type="evidence" value="ECO:0007669"/>
    <property type="project" value="UniProtKB-UniRule"/>
</dbReference>
<comment type="subcellular location">
    <subcellularLocation>
        <location evidence="1 13">Cytoplasm</location>
    </subcellularLocation>
</comment>
<keyword evidence="17" id="KW-1185">Reference proteome</keyword>
<dbReference type="InterPro" id="IPR006070">
    <property type="entry name" value="Sua5-like_dom"/>
</dbReference>
<dbReference type="EMBL" id="BBVC01000037">
    <property type="protein sequence ID" value="GAO98262.1"/>
    <property type="molecule type" value="Genomic_DNA"/>
</dbReference>
<dbReference type="EC" id="2.7.7.87" evidence="3 13"/>
<dbReference type="InterPro" id="IPR010923">
    <property type="entry name" value="T(6)A37_SUA5"/>
</dbReference>
<feature type="binding site" evidence="14">
    <location>
        <position position="155"/>
    </location>
    <ligand>
        <name>ATP</name>
        <dbReference type="ChEBI" id="CHEBI:30616"/>
    </ligand>
</feature>
<evidence type="ECO:0000256" key="11">
    <source>
        <dbReference type="ARBA" id="ARBA00029774"/>
    </source>
</evidence>
<evidence type="ECO:0000256" key="3">
    <source>
        <dbReference type="ARBA" id="ARBA00012584"/>
    </source>
</evidence>
<keyword evidence="6 13" id="KW-0808">Transferase</keyword>
<evidence type="ECO:0000256" key="14">
    <source>
        <dbReference type="PIRSR" id="PIRSR004930-1"/>
    </source>
</evidence>
<feature type="domain" description="YrdC-like" evidence="15">
    <location>
        <begin position="16"/>
        <end position="204"/>
    </location>
</feature>
<accession>A0A0K8MCR0</accession>
<dbReference type="GO" id="GO:0006450">
    <property type="term" value="P:regulation of translational fidelity"/>
    <property type="evidence" value="ECO:0007669"/>
    <property type="project" value="TreeGrafter"/>
</dbReference>
<feature type="binding site" evidence="14">
    <location>
        <position position="200"/>
    </location>
    <ligand>
        <name>ATP</name>
        <dbReference type="ChEBI" id="CHEBI:30616"/>
    </ligand>
</feature>
<dbReference type="GO" id="GO:0005737">
    <property type="term" value="C:cytoplasm"/>
    <property type="evidence" value="ECO:0007669"/>
    <property type="project" value="UniProtKB-SubCell"/>
</dbReference>
<evidence type="ECO:0000256" key="10">
    <source>
        <dbReference type="ARBA" id="ARBA00022840"/>
    </source>
</evidence>